<dbReference type="NCBIfam" id="TIGR03275">
    <property type="entry name" value="methan_mark_8"/>
    <property type="match status" value="1"/>
</dbReference>
<organism evidence="1">
    <name type="scientific">bioreactor metagenome</name>
    <dbReference type="NCBI Taxonomy" id="1076179"/>
    <lineage>
        <taxon>unclassified sequences</taxon>
        <taxon>metagenomes</taxon>
        <taxon>ecological metagenomes</taxon>
    </lineage>
</organism>
<dbReference type="Pfam" id="PF09872">
    <property type="entry name" value="DUF2099"/>
    <property type="match status" value="1"/>
</dbReference>
<name>A0A644T4V1_9ZZZZ</name>
<dbReference type="AlphaFoldDB" id="A0A644T4V1"/>
<dbReference type="PIRSF" id="PIRSF004929">
    <property type="entry name" value="UCP004929"/>
    <property type="match status" value="1"/>
</dbReference>
<accession>A0A644T4V1</accession>
<evidence type="ECO:0000313" key="1">
    <source>
        <dbReference type="EMBL" id="MPL61956.1"/>
    </source>
</evidence>
<dbReference type="InterPro" id="IPR009181">
    <property type="entry name" value="Methan_mark_8"/>
</dbReference>
<reference evidence="1" key="1">
    <citation type="submission" date="2019-08" db="EMBL/GenBank/DDBJ databases">
        <authorList>
            <person name="Kucharzyk K."/>
            <person name="Murdoch R.W."/>
            <person name="Higgins S."/>
            <person name="Loffler F."/>
        </authorList>
    </citation>
    <scope>NUCLEOTIDE SEQUENCE</scope>
</reference>
<proteinExistence type="predicted"/>
<evidence type="ECO:0008006" key="2">
    <source>
        <dbReference type="Google" id="ProtNLM"/>
    </source>
</evidence>
<sequence length="291" mass="32486">MKNNIIKKVFQMDEHIVEAMGRSKVTIKDGKVIKVENPKVEYCPLFHKHRGIERLDKESIRKNMEFRIADFGMCSKNREVKMKDFLSFGISETISTLLNQNIIDSAIMVCEGCGTVIVETGEMAQGIGGRVSGLSKTSPIPEVVKKVGEKNVLDPETALIDQIEGIKLAKSQGNKNIAVTIANPNDGEAIRKLENYYKKNNEDINIYIFSVHNTGIEREGCEKLFEYCDVITACASKDIRDIGDKTSIKKVGESIPIYAATDKGKYFLELRLNDIGGMKPKKNPKSPKPLI</sequence>
<dbReference type="EMBL" id="VSSQ01000016">
    <property type="protein sequence ID" value="MPL61956.1"/>
    <property type="molecule type" value="Genomic_DNA"/>
</dbReference>
<gene>
    <name evidence="1" type="ORF">SDC9_07546</name>
</gene>
<comment type="caution">
    <text evidence="1">The sequence shown here is derived from an EMBL/GenBank/DDBJ whole genome shotgun (WGS) entry which is preliminary data.</text>
</comment>
<protein>
    <recommendedName>
        <fullName evidence="2">DUF2099 family protein</fullName>
    </recommendedName>
</protein>